<dbReference type="PANTHER" id="PTHR15600:SF42">
    <property type="entry name" value="SACSIN"/>
    <property type="match status" value="1"/>
</dbReference>
<accession>A0A9P5SAC8</accession>
<organism evidence="2 3">
    <name type="scientific">Podila minutissima</name>
    <dbReference type="NCBI Taxonomy" id="64525"/>
    <lineage>
        <taxon>Eukaryota</taxon>
        <taxon>Fungi</taxon>
        <taxon>Fungi incertae sedis</taxon>
        <taxon>Mucoromycota</taxon>
        <taxon>Mortierellomycotina</taxon>
        <taxon>Mortierellomycetes</taxon>
        <taxon>Mortierellales</taxon>
        <taxon>Mortierellaceae</taxon>
        <taxon>Podila</taxon>
    </lineage>
</organism>
<evidence type="ECO:0000313" key="2">
    <source>
        <dbReference type="EMBL" id="KAF9308477.1"/>
    </source>
</evidence>
<comment type="caution">
    <text evidence="2">The sequence shown here is derived from an EMBL/GenBank/DDBJ whole genome shotgun (WGS) entry which is preliminary data.</text>
</comment>
<gene>
    <name evidence="2" type="ORF">BG006_005429</name>
</gene>
<protein>
    <recommendedName>
        <fullName evidence="1">Sacsin/Nov domain-containing protein</fullName>
    </recommendedName>
</protein>
<feature type="domain" description="Sacsin/Nov" evidence="1">
    <location>
        <begin position="3"/>
        <end position="149"/>
    </location>
</feature>
<proteinExistence type="predicted"/>
<dbReference type="Pfam" id="PF25794">
    <property type="entry name" value="SACS"/>
    <property type="match status" value="1"/>
</dbReference>
<dbReference type="EMBL" id="JAAAUY010003044">
    <property type="protein sequence ID" value="KAF9308477.1"/>
    <property type="molecule type" value="Genomic_DNA"/>
</dbReference>
<dbReference type="InterPro" id="IPR036890">
    <property type="entry name" value="HATPase_C_sf"/>
</dbReference>
<sequence>ISVVDSISKILNDYGPDNIFTEYLQNAADAGATQFSIMLDRQFHSCDGILNKKMSVGQGPALLIWNDAEFTQEDFEGLRKMAMGSKRHDPEKIGRHGLGFNTAYHLTDLPSVVSGRHLVVFDPKHAYLPKRQTMNGVASDGAVRIDFIESQLAQKFPGQVAPYQ</sequence>
<feature type="non-terminal residue" evidence="2">
    <location>
        <position position="1"/>
    </location>
</feature>
<dbReference type="InterPro" id="IPR058210">
    <property type="entry name" value="SACS/Nov_dom"/>
</dbReference>
<keyword evidence="3" id="KW-1185">Reference proteome</keyword>
<evidence type="ECO:0000259" key="1">
    <source>
        <dbReference type="Pfam" id="PF25794"/>
    </source>
</evidence>
<feature type="non-terminal residue" evidence="2">
    <location>
        <position position="164"/>
    </location>
</feature>
<reference evidence="2" key="1">
    <citation type="journal article" date="2020" name="Fungal Divers.">
        <title>Resolving the Mortierellaceae phylogeny through synthesis of multi-gene phylogenetics and phylogenomics.</title>
        <authorList>
            <person name="Vandepol N."/>
            <person name="Liber J."/>
            <person name="Desiro A."/>
            <person name="Na H."/>
            <person name="Kennedy M."/>
            <person name="Barry K."/>
            <person name="Grigoriev I.V."/>
            <person name="Miller A.N."/>
            <person name="O'Donnell K."/>
            <person name="Stajich J.E."/>
            <person name="Bonito G."/>
        </authorList>
    </citation>
    <scope>NUCLEOTIDE SEQUENCE</scope>
    <source>
        <strain evidence="2">NVP1</strain>
    </source>
</reference>
<evidence type="ECO:0000313" key="3">
    <source>
        <dbReference type="Proteomes" id="UP000696485"/>
    </source>
</evidence>
<dbReference type="PANTHER" id="PTHR15600">
    <property type="entry name" value="SACSIN"/>
    <property type="match status" value="1"/>
</dbReference>
<dbReference type="NCBIfam" id="NF047352">
    <property type="entry name" value="P_loop_sacsin"/>
    <property type="match status" value="1"/>
</dbReference>
<dbReference type="SUPFAM" id="SSF55874">
    <property type="entry name" value="ATPase domain of HSP90 chaperone/DNA topoisomerase II/histidine kinase"/>
    <property type="match status" value="1"/>
</dbReference>
<dbReference type="AlphaFoldDB" id="A0A9P5SAC8"/>
<dbReference type="InterPro" id="IPR052972">
    <property type="entry name" value="Sacsin_chaperone_reg"/>
</dbReference>
<dbReference type="Proteomes" id="UP000696485">
    <property type="component" value="Unassembled WGS sequence"/>
</dbReference>
<dbReference type="GO" id="GO:0030544">
    <property type="term" value="F:Hsp70 protein binding"/>
    <property type="evidence" value="ECO:0007669"/>
    <property type="project" value="TreeGrafter"/>
</dbReference>
<name>A0A9P5SAC8_9FUNG</name>